<evidence type="ECO:0000313" key="3">
    <source>
        <dbReference type="EMBL" id="KKK60268.1"/>
    </source>
</evidence>
<dbReference type="PANTHER" id="PTHR34135">
    <property type="entry name" value="LYSOZYME"/>
    <property type="match status" value="1"/>
</dbReference>
<organism evidence="3">
    <name type="scientific">marine sediment metagenome</name>
    <dbReference type="NCBI Taxonomy" id="412755"/>
    <lineage>
        <taxon>unclassified sequences</taxon>
        <taxon>metagenomes</taxon>
        <taxon>ecological metagenomes</taxon>
    </lineage>
</organism>
<feature type="non-terminal residue" evidence="3">
    <location>
        <position position="236"/>
    </location>
</feature>
<evidence type="ECO:0008006" key="4">
    <source>
        <dbReference type="Google" id="ProtNLM"/>
    </source>
</evidence>
<dbReference type="InterPro" id="IPR017853">
    <property type="entry name" value="GH"/>
</dbReference>
<sequence>MRARLVDISKYQVSFDSSKVTGNLDGVIIRSGYGLMKDKKFVELTAAAKDIPVRGAYHYFSSNVPWEVQAKFFVEQVKDKGFHFYALDFERAFNNKSAGFASTAQKWMRYVADATGKKVVLYTNPSTYKDWLLPYGNWMIMWPLWVAQWPWFPKPETGRPNMTGMKRSDWILWQYSGDGNRKGAMYGVGSRDVDEDVSNGTVEEFYEWAGVEIPTEPPPDDDTDDEDTEPIPIPKS</sequence>
<evidence type="ECO:0000256" key="1">
    <source>
        <dbReference type="ARBA" id="ARBA00010646"/>
    </source>
</evidence>
<comment type="caution">
    <text evidence="3">The sequence shown here is derived from an EMBL/GenBank/DDBJ whole genome shotgun (WGS) entry which is preliminary data.</text>
</comment>
<dbReference type="AlphaFoldDB" id="A0A0F8WU52"/>
<dbReference type="PANTHER" id="PTHR34135:SF2">
    <property type="entry name" value="LYSOZYME"/>
    <property type="match status" value="1"/>
</dbReference>
<feature type="region of interest" description="Disordered" evidence="2">
    <location>
        <begin position="209"/>
        <end position="236"/>
    </location>
</feature>
<dbReference type="SUPFAM" id="SSF51445">
    <property type="entry name" value="(Trans)glycosidases"/>
    <property type="match status" value="1"/>
</dbReference>
<protein>
    <recommendedName>
        <fullName evidence="4">Lysozyme</fullName>
    </recommendedName>
</protein>
<dbReference type="InterPro" id="IPR002053">
    <property type="entry name" value="Glyco_hydro_25"/>
</dbReference>
<dbReference type="EMBL" id="LAZR01063053">
    <property type="protein sequence ID" value="KKK60268.1"/>
    <property type="molecule type" value="Genomic_DNA"/>
</dbReference>
<reference evidence="3" key="1">
    <citation type="journal article" date="2015" name="Nature">
        <title>Complex archaea that bridge the gap between prokaryotes and eukaryotes.</title>
        <authorList>
            <person name="Spang A."/>
            <person name="Saw J.H."/>
            <person name="Jorgensen S.L."/>
            <person name="Zaremba-Niedzwiedzka K."/>
            <person name="Martijn J."/>
            <person name="Lind A.E."/>
            <person name="van Eijk R."/>
            <person name="Schleper C."/>
            <person name="Guy L."/>
            <person name="Ettema T.J."/>
        </authorList>
    </citation>
    <scope>NUCLEOTIDE SEQUENCE</scope>
</reference>
<dbReference type="Gene3D" id="3.20.20.80">
    <property type="entry name" value="Glycosidases"/>
    <property type="match status" value="1"/>
</dbReference>
<feature type="compositionally biased region" description="Acidic residues" evidence="2">
    <location>
        <begin position="218"/>
        <end position="229"/>
    </location>
</feature>
<dbReference type="GO" id="GO:0003796">
    <property type="term" value="F:lysozyme activity"/>
    <property type="evidence" value="ECO:0007669"/>
    <property type="project" value="InterPro"/>
</dbReference>
<comment type="similarity">
    <text evidence="1">Belongs to the glycosyl hydrolase 25 family.</text>
</comment>
<gene>
    <name evidence="3" type="ORF">LCGC14_3026050</name>
</gene>
<dbReference type="GO" id="GO:0016052">
    <property type="term" value="P:carbohydrate catabolic process"/>
    <property type="evidence" value="ECO:0007669"/>
    <property type="project" value="TreeGrafter"/>
</dbReference>
<dbReference type="GO" id="GO:0016998">
    <property type="term" value="P:cell wall macromolecule catabolic process"/>
    <property type="evidence" value="ECO:0007669"/>
    <property type="project" value="InterPro"/>
</dbReference>
<evidence type="ECO:0000256" key="2">
    <source>
        <dbReference type="SAM" id="MobiDB-lite"/>
    </source>
</evidence>
<dbReference type="PROSITE" id="PS51904">
    <property type="entry name" value="GLYCOSYL_HYDROL_F25_2"/>
    <property type="match status" value="1"/>
</dbReference>
<dbReference type="Pfam" id="PF01183">
    <property type="entry name" value="Glyco_hydro_25"/>
    <property type="match status" value="1"/>
</dbReference>
<name>A0A0F8WU52_9ZZZZ</name>
<accession>A0A0F8WU52</accession>
<dbReference type="GO" id="GO:0009253">
    <property type="term" value="P:peptidoglycan catabolic process"/>
    <property type="evidence" value="ECO:0007669"/>
    <property type="project" value="InterPro"/>
</dbReference>
<proteinExistence type="inferred from homology"/>
<dbReference type="CDD" id="cd00599">
    <property type="entry name" value="GH25_muramidase"/>
    <property type="match status" value="1"/>
</dbReference>